<gene>
    <name evidence="2" type="ORF">CSHISOI_10408</name>
</gene>
<organism evidence="2 3">
    <name type="scientific">Colletotrichum shisoi</name>
    <dbReference type="NCBI Taxonomy" id="2078593"/>
    <lineage>
        <taxon>Eukaryota</taxon>
        <taxon>Fungi</taxon>
        <taxon>Dikarya</taxon>
        <taxon>Ascomycota</taxon>
        <taxon>Pezizomycotina</taxon>
        <taxon>Sordariomycetes</taxon>
        <taxon>Hypocreomycetidae</taxon>
        <taxon>Glomerellales</taxon>
        <taxon>Glomerellaceae</taxon>
        <taxon>Colletotrichum</taxon>
        <taxon>Colletotrichum destructivum species complex</taxon>
    </lineage>
</organism>
<dbReference type="AlphaFoldDB" id="A0A5Q4BEM5"/>
<comment type="caution">
    <text evidence="2">The sequence shown here is derived from an EMBL/GenBank/DDBJ whole genome shotgun (WGS) entry which is preliminary data.</text>
</comment>
<feature type="compositionally biased region" description="Low complexity" evidence="1">
    <location>
        <begin position="87"/>
        <end position="97"/>
    </location>
</feature>
<evidence type="ECO:0000313" key="2">
    <source>
        <dbReference type="EMBL" id="TQN65019.1"/>
    </source>
</evidence>
<dbReference type="Proteomes" id="UP000326340">
    <property type="component" value="Unassembled WGS sequence"/>
</dbReference>
<name>A0A5Q4BEM5_9PEZI</name>
<keyword evidence="3" id="KW-1185">Reference proteome</keyword>
<protein>
    <submittedName>
        <fullName evidence="2">Uncharacterized protein</fullName>
    </submittedName>
</protein>
<feature type="compositionally biased region" description="Basic and acidic residues" evidence="1">
    <location>
        <begin position="99"/>
        <end position="108"/>
    </location>
</feature>
<dbReference type="OrthoDB" id="4849163at2759"/>
<evidence type="ECO:0000256" key="1">
    <source>
        <dbReference type="SAM" id="MobiDB-lite"/>
    </source>
</evidence>
<dbReference type="EMBL" id="PUHP01001863">
    <property type="protein sequence ID" value="TQN65019.1"/>
    <property type="molecule type" value="Genomic_DNA"/>
</dbReference>
<evidence type="ECO:0000313" key="3">
    <source>
        <dbReference type="Proteomes" id="UP000326340"/>
    </source>
</evidence>
<accession>A0A5Q4BEM5</accession>
<feature type="region of interest" description="Disordered" evidence="1">
    <location>
        <begin position="87"/>
        <end position="108"/>
    </location>
</feature>
<reference evidence="2 3" key="1">
    <citation type="journal article" date="2019" name="Sci. Rep.">
        <title>Colletotrichum shisoi sp. nov., an anthracnose pathogen of Perilla frutescens in Japan: molecular phylogenetic, morphological and genomic evidence.</title>
        <authorList>
            <person name="Gan P."/>
            <person name="Tsushima A."/>
            <person name="Hiroyama R."/>
            <person name="Narusaka M."/>
            <person name="Takano Y."/>
            <person name="Narusaka Y."/>
            <person name="Kawaradani M."/>
            <person name="Damm U."/>
            <person name="Shirasu K."/>
        </authorList>
    </citation>
    <scope>NUCLEOTIDE SEQUENCE [LARGE SCALE GENOMIC DNA]</scope>
    <source>
        <strain evidence="2 3">PG-2018a</strain>
    </source>
</reference>
<proteinExistence type="predicted"/>
<sequence length="225" mass="24561">MLTELERAIRFGALLGRIESLREKINRIHDSDPDDFATFVAQIPVSDDPDWDVEDSLSNDVCNAWAAWEDATLESLTGSSPGSSKAAAAAVTSSPLSNERLDKSTLRDTQSDASTLAILVQKFVYRPKRIRKDDGDGQPSAMHNNGFDDFFDHGYAAIHFGSSSATDIRIGIFVGHRVGLLVDISFGIRVDTSFGIRKCGAWYRHPGPARRIQSSSDEALLSTTG</sequence>